<name>G0L4G8_ZOBGA</name>
<protein>
    <submittedName>
        <fullName evidence="1">Uncharacterized protein</fullName>
    </submittedName>
</protein>
<gene>
    <name evidence="1" type="ordered locus">zobellia_1644</name>
</gene>
<dbReference type="Proteomes" id="UP000008898">
    <property type="component" value="Chromosome"/>
</dbReference>
<dbReference type="STRING" id="63186.ZOBELLIA_1644"/>
<evidence type="ECO:0000313" key="2">
    <source>
        <dbReference type="Proteomes" id="UP000008898"/>
    </source>
</evidence>
<organism evidence="1 2">
    <name type="scientific">Zobellia galactanivorans (strain DSM 12802 / CCUG 47099 / CIP 106680 / NCIMB 13871 / Dsij)</name>
    <dbReference type="NCBI Taxonomy" id="63186"/>
    <lineage>
        <taxon>Bacteria</taxon>
        <taxon>Pseudomonadati</taxon>
        <taxon>Bacteroidota</taxon>
        <taxon>Flavobacteriia</taxon>
        <taxon>Flavobacteriales</taxon>
        <taxon>Flavobacteriaceae</taxon>
        <taxon>Zobellia</taxon>
    </lineage>
</organism>
<keyword evidence="2" id="KW-1185">Reference proteome</keyword>
<dbReference type="HOGENOM" id="CLU_3279152_0_0_10"/>
<reference evidence="2" key="1">
    <citation type="submission" date="2009-07" db="EMBL/GenBank/DDBJ databases">
        <title>Complete genome sequence of Zobellia galactanivorans Dsij.</title>
        <authorList>
            <consortium name="Genoscope - CEA"/>
        </authorList>
    </citation>
    <scope>NUCLEOTIDE SEQUENCE [LARGE SCALE GENOMIC DNA]</scope>
    <source>
        <strain evidence="2">DSM 12802 / CCUG 47099 / CIP 106680 / NCIMB 13871 / Dsij</strain>
    </source>
</reference>
<sequence length="41" mass="4561">MYITDVSVTRSNKISTHKASRTSKTICALLIWGASLTKKCF</sequence>
<reference evidence="1 2" key="2">
    <citation type="journal article" date="2012" name="Environ. Microbiol.">
        <title>Characterization of the first alginolytic operons in a marine bacterium: from their emergence in marine Flavobacteriia to their independent transfers to marine Proteobacteria and human gut Bacteroides.</title>
        <authorList>
            <person name="Thomas F."/>
            <person name="Barbeyron T."/>
            <person name="Tonon T."/>
            <person name="Genicot S."/>
            <person name="Czjzek M."/>
            <person name="Michel G."/>
        </authorList>
    </citation>
    <scope>NUCLEOTIDE SEQUENCE [LARGE SCALE GENOMIC DNA]</scope>
    <source>
        <strain evidence="2">DSM 12802 / CCUG 47099 / CIP 106680 / NCIMB 13871 / Dsij</strain>
    </source>
</reference>
<accession>G0L4G8</accession>
<evidence type="ECO:0000313" key="1">
    <source>
        <dbReference type="EMBL" id="CAZ95699.1"/>
    </source>
</evidence>
<dbReference type="AlphaFoldDB" id="G0L4G8"/>
<dbReference type="KEGG" id="zga:ZOBELLIA_1644"/>
<proteinExistence type="predicted"/>
<dbReference type="EMBL" id="FP476056">
    <property type="protein sequence ID" value="CAZ95699.1"/>
    <property type="molecule type" value="Genomic_DNA"/>
</dbReference>